<dbReference type="GO" id="GO:0042446">
    <property type="term" value="P:hormone biosynthetic process"/>
    <property type="evidence" value="ECO:0007669"/>
    <property type="project" value="TreeGrafter"/>
</dbReference>
<dbReference type="AlphaFoldDB" id="A0A087T5W7"/>
<comment type="similarity">
    <text evidence="1 8">Belongs to the cytochrome P450 family.</text>
</comment>
<comment type="cofactor">
    <cofactor evidence="7">
        <name>heme</name>
        <dbReference type="ChEBI" id="CHEBI:30413"/>
    </cofactor>
</comment>
<keyword evidence="3 7" id="KW-0479">Metal-binding</keyword>
<evidence type="ECO:0000313" key="9">
    <source>
        <dbReference type="EMBL" id="KFM60506.1"/>
    </source>
</evidence>
<dbReference type="GO" id="GO:0005506">
    <property type="term" value="F:iron ion binding"/>
    <property type="evidence" value="ECO:0007669"/>
    <property type="project" value="InterPro"/>
</dbReference>
<dbReference type="InterPro" id="IPR017972">
    <property type="entry name" value="Cyt_P450_CS"/>
</dbReference>
<dbReference type="PANTHER" id="PTHR24289">
    <property type="entry name" value="STEROID 17-ALPHA-HYDROXYLASE/17,20 LYASE"/>
    <property type="match status" value="1"/>
</dbReference>
<proteinExistence type="inferred from homology"/>
<evidence type="ECO:0000256" key="6">
    <source>
        <dbReference type="ARBA" id="ARBA00023033"/>
    </source>
</evidence>
<keyword evidence="5 7" id="KW-0408">Iron</keyword>
<evidence type="ECO:0000256" key="1">
    <source>
        <dbReference type="ARBA" id="ARBA00010617"/>
    </source>
</evidence>
<dbReference type="PANTHER" id="PTHR24289:SF1">
    <property type="entry name" value="STEROID 17-ALPHA-HYDROXYLASE_17,20 LYASE"/>
    <property type="match status" value="1"/>
</dbReference>
<dbReference type="EMBL" id="KK113578">
    <property type="protein sequence ID" value="KFM60506.1"/>
    <property type="molecule type" value="Genomic_DNA"/>
</dbReference>
<gene>
    <name evidence="9" type="ORF">X975_10210</name>
</gene>
<dbReference type="InterPro" id="IPR001128">
    <property type="entry name" value="Cyt_P450"/>
</dbReference>
<dbReference type="InterPro" id="IPR002401">
    <property type="entry name" value="Cyt_P450_E_grp-I"/>
</dbReference>
<dbReference type="Pfam" id="PF00067">
    <property type="entry name" value="p450"/>
    <property type="match status" value="1"/>
</dbReference>
<evidence type="ECO:0000313" key="10">
    <source>
        <dbReference type="Proteomes" id="UP000054359"/>
    </source>
</evidence>
<dbReference type="Proteomes" id="UP000054359">
    <property type="component" value="Unassembled WGS sequence"/>
</dbReference>
<evidence type="ECO:0000256" key="5">
    <source>
        <dbReference type="ARBA" id="ARBA00023004"/>
    </source>
</evidence>
<dbReference type="GO" id="GO:0004508">
    <property type="term" value="F:steroid 17-alpha-monooxygenase activity"/>
    <property type="evidence" value="ECO:0007669"/>
    <property type="project" value="TreeGrafter"/>
</dbReference>
<evidence type="ECO:0000256" key="2">
    <source>
        <dbReference type="ARBA" id="ARBA00022617"/>
    </source>
</evidence>
<keyword evidence="10" id="KW-1185">Reference proteome</keyword>
<reference evidence="9 10" key="1">
    <citation type="submission" date="2013-11" db="EMBL/GenBank/DDBJ databases">
        <title>Genome sequencing of Stegodyphus mimosarum.</title>
        <authorList>
            <person name="Bechsgaard J."/>
        </authorList>
    </citation>
    <scope>NUCLEOTIDE SEQUENCE [LARGE SCALE GENOMIC DNA]</scope>
</reference>
<dbReference type="GO" id="GO:0042448">
    <property type="term" value="P:progesterone metabolic process"/>
    <property type="evidence" value="ECO:0007669"/>
    <property type="project" value="TreeGrafter"/>
</dbReference>
<dbReference type="PRINTS" id="PR00463">
    <property type="entry name" value="EP450I"/>
</dbReference>
<dbReference type="STRING" id="407821.A0A087T5W7"/>
<protein>
    <submittedName>
        <fullName evidence="9">Cytochrome P450 18a1</fullName>
    </submittedName>
</protein>
<evidence type="ECO:0000256" key="3">
    <source>
        <dbReference type="ARBA" id="ARBA00022723"/>
    </source>
</evidence>
<dbReference type="SUPFAM" id="SSF48264">
    <property type="entry name" value="Cytochrome P450"/>
    <property type="match status" value="1"/>
</dbReference>
<keyword evidence="6 8" id="KW-0503">Monooxygenase</keyword>
<evidence type="ECO:0000256" key="4">
    <source>
        <dbReference type="ARBA" id="ARBA00023002"/>
    </source>
</evidence>
<keyword evidence="2 7" id="KW-0349">Heme</keyword>
<dbReference type="GO" id="GO:0020037">
    <property type="term" value="F:heme binding"/>
    <property type="evidence" value="ECO:0007669"/>
    <property type="project" value="InterPro"/>
</dbReference>
<name>A0A087T5W7_STEMI</name>
<keyword evidence="4 8" id="KW-0560">Oxidoreductase</keyword>
<dbReference type="PROSITE" id="PS00086">
    <property type="entry name" value="CYTOCHROME_P450"/>
    <property type="match status" value="1"/>
</dbReference>
<evidence type="ECO:0000256" key="8">
    <source>
        <dbReference type="RuleBase" id="RU000461"/>
    </source>
</evidence>
<dbReference type="InterPro" id="IPR036396">
    <property type="entry name" value="Cyt_P450_sf"/>
</dbReference>
<dbReference type="OrthoDB" id="6424642at2759"/>
<sequence>MDPELWENPEEFRPERFLVNGRVVKPSYFMPFSVGRRMCIGDSLTRMEVFLFLSCLLQEFELKVPEGHPLPPVEGIAALSMTAQPFQMCAIPRQST</sequence>
<organism evidence="9 10">
    <name type="scientific">Stegodyphus mimosarum</name>
    <name type="common">African social velvet spider</name>
    <dbReference type="NCBI Taxonomy" id="407821"/>
    <lineage>
        <taxon>Eukaryota</taxon>
        <taxon>Metazoa</taxon>
        <taxon>Ecdysozoa</taxon>
        <taxon>Arthropoda</taxon>
        <taxon>Chelicerata</taxon>
        <taxon>Arachnida</taxon>
        <taxon>Araneae</taxon>
        <taxon>Araneomorphae</taxon>
        <taxon>Entelegynae</taxon>
        <taxon>Eresoidea</taxon>
        <taxon>Eresidae</taxon>
        <taxon>Stegodyphus</taxon>
    </lineage>
</organism>
<evidence type="ECO:0000256" key="7">
    <source>
        <dbReference type="PIRSR" id="PIRSR602401-1"/>
    </source>
</evidence>
<dbReference type="Gene3D" id="1.10.630.10">
    <property type="entry name" value="Cytochrome P450"/>
    <property type="match status" value="1"/>
</dbReference>
<feature type="non-terminal residue" evidence="9">
    <location>
        <position position="96"/>
    </location>
</feature>
<dbReference type="OMA" id="KAFKICA"/>
<accession>A0A087T5W7</accession>
<feature type="binding site" description="axial binding residue" evidence="7">
    <location>
        <position position="39"/>
    </location>
    <ligand>
        <name>heme</name>
        <dbReference type="ChEBI" id="CHEBI:30413"/>
    </ligand>
    <ligandPart>
        <name>Fe</name>
        <dbReference type="ChEBI" id="CHEBI:18248"/>
    </ligandPart>
</feature>